<evidence type="ECO:0000256" key="4">
    <source>
        <dbReference type="ARBA" id="ARBA00022729"/>
    </source>
</evidence>
<dbReference type="PANTHER" id="PTHR21362:SF1">
    <property type="entry name" value="ACROSIN-BINDING PROTEIN"/>
    <property type="match status" value="1"/>
</dbReference>
<dbReference type="Proteomes" id="UP000545435">
    <property type="component" value="Unassembled WGS sequence"/>
</dbReference>
<feature type="signal peptide" evidence="10">
    <location>
        <begin position="1"/>
        <end position="20"/>
    </location>
</feature>
<evidence type="ECO:0000256" key="1">
    <source>
        <dbReference type="ARBA" id="ARBA00004218"/>
    </source>
</evidence>
<keyword evidence="12" id="KW-1185">Reference proteome</keyword>
<evidence type="ECO:0000256" key="8">
    <source>
        <dbReference type="ARBA" id="ARBA00045517"/>
    </source>
</evidence>
<dbReference type="Pfam" id="PF07222">
    <property type="entry name" value="PBP_sp32"/>
    <property type="match status" value="1"/>
</dbReference>
<organism evidence="11 12">
    <name type="scientific">Rostratula benghalensis</name>
    <name type="common">greater painted-snipe</name>
    <dbReference type="NCBI Taxonomy" id="118793"/>
    <lineage>
        <taxon>Eukaryota</taxon>
        <taxon>Metazoa</taxon>
        <taxon>Chordata</taxon>
        <taxon>Craniata</taxon>
        <taxon>Vertebrata</taxon>
        <taxon>Euteleostomi</taxon>
        <taxon>Archelosauria</taxon>
        <taxon>Archosauria</taxon>
        <taxon>Dinosauria</taxon>
        <taxon>Saurischia</taxon>
        <taxon>Theropoda</taxon>
        <taxon>Coelurosauria</taxon>
        <taxon>Aves</taxon>
        <taxon>Neognathae</taxon>
        <taxon>Neoaves</taxon>
        <taxon>Charadriiformes</taxon>
        <taxon>Rostratulidae</taxon>
        <taxon>Rostratula</taxon>
    </lineage>
</organism>
<name>A0A7L0D3R6_9CHAR</name>
<evidence type="ECO:0000256" key="2">
    <source>
        <dbReference type="ARBA" id="ARBA00018940"/>
    </source>
</evidence>
<comment type="subcellular location">
    <subcellularLocation>
        <location evidence="1">Cytoplasmic vesicle</location>
        <location evidence="1">Secretory vesicle</location>
        <location evidence="1">Acrosome</location>
    </subcellularLocation>
</comment>
<feature type="chain" id="PRO_5029842801" description="Acrosin-binding protein" evidence="10">
    <location>
        <begin position="21"/>
        <end position="569"/>
    </location>
</feature>
<keyword evidence="4 10" id="KW-0732">Signal</keyword>
<dbReference type="InterPro" id="IPR009865">
    <property type="entry name" value="Proacrosin-bd"/>
</dbReference>
<feature type="non-terminal residue" evidence="11">
    <location>
        <position position="569"/>
    </location>
</feature>
<feature type="non-terminal residue" evidence="11">
    <location>
        <position position="1"/>
    </location>
</feature>
<evidence type="ECO:0000256" key="5">
    <source>
        <dbReference type="ARBA" id="ARBA00023329"/>
    </source>
</evidence>
<keyword evidence="3" id="KW-0597">Phosphoprotein</keyword>
<evidence type="ECO:0000256" key="10">
    <source>
        <dbReference type="SAM" id="SignalP"/>
    </source>
</evidence>
<evidence type="ECO:0000313" key="11">
    <source>
        <dbReference type="EMBL" id="NXJ65616.1"/>
    </source>
</evidence>
<dbReference type="PANTHER" id="PTHR21362">
    <property type="entry name" value="ACROSIN-BINDING PROTEIN"/>
    <property type="match status" value="1"/>
</dbReference>
<dbReference type="AlphaFoldDB" id="A0A7L0D3R6"/>
<feature type="region of interest" description="Disordered" evidence="9">
    <location>
        <begin position="187"/>
        <end position="223"/>
    </location>
</feature>
<evidence type="ECO:0000256" key="6">
    <source>
        <dbReference type="ARBA" id="ARBA00032734"/>
    </source>
</evidence>
<proteinExistence type="predicted"/>
<evidence type="ECO:0000256" key="3">
    <source>
        <dbReference type="ARBA" id="ARBA00022553"/>
    </source>
</evidence>
<comment type="caution">
    <text evidence="11">The sequence shown here is derived from an EMBL/GenBank/DDBJ whole genome shotgun (WGS) entry which is preliminary data.</text>
</comment>
<evidence type="ECO:0000256" key="7">
    <source>
        <dbReference type="ARBA" id="ARBA00033453"/>
    </source>
</evidence>
<gene>
    <name evidence="11" type="primary">Acrbp_1</name>
    <name evidence="11" type="ORF">ROSBEN_R04653</name>
</gene>
<dbReference type="GO" id="GO:0005634">
    <property type="term" value="C:nucleus"/>
    <property type="evidence" value="ECO:0007669"/>
    <property type="project" value="TreeGrafter"/>
</dbReference>
<dbReference type="EMBL" id="VXAI01000119">
    <property type="protein sequence ID" value="NXJ65616.1"/>
    <property type="molecule type" value="Genomic_DNA"/>
</dbReference>
<comment type="function">
    <text evidence="8">Acrosomal protein that maintains proacrosin (pro-ACR) as an enzymatically inactive zymogen in the acrosome. Involved also in the acrosome formation.</text>
</comment>
<evidence type="ECO:0000256" key="9">
    <source>
        <dbReference type="SAM" id="MobiDB-lite"/>
    </source>
</evidence>
<protein>
    <recommendedName>
        <fullName evidence="2">Acrosin-binding protein</fullName>
    </recommendedName>
    <alternativeName>
        <fullName evidence="6">Acrosin-binding protein, 60 kDa form</fullName>
    </alternativeName>
    <alternativeName>
        <fullName evidence="7">Proacrosin-binding protein sp32</fullName>
    </alternativeName>
</protein>
<reference evidence="11 12" key="1">
    <citation type="submission" date="2019-09" db="EMBL/GenBank/DDBJ databases">
        <title>Bird 10,000 Genomes (B10K) Project - Family phase.</title>
        <authorList>
            <person name="Zhang G."/>
        </authorList>
    </citation>
    <scope>NUCLEOTIDE SEQUENCE [LARGE SCALE GENOMIC DNA]</scope>
    <source>
        <strain evidence="11">B10K-DU-006-20</strain>
        <tissue evidence="11">Mixed tissue sample</tissue>
    </source>
</reference>
<sequence length="569" mass="63575">ERGLPSPPGLLTLLMSSVAALLPPAPGSPLSNREYQFFFASLQPLWKAAAACQVRQAHGCLSPDILRLDQEENHGRVPEGPVCSDFPEAPWFQTFCRFTQYRCFKRQFYAKNLLPRKLPSAVPGMPTSQQHRGLPVSPLTLLVPARPALLPSSLGSPARAEQPWEQRLRSSVWQLIRVALSLDTSLSTKGSSLDASTKSKPENTSGSAEEGVQKTSPHGSSKECSFLTWAERKQPWARKQSQKHRALPLHLLKHIYHSGSLPRGFLVSHSGFESSCMFSSAQGPVTAQLNCTPFTHLSQFLWPRDAGGACLTFSILFSVSLLALKNDEAVIILCYAMLEGNCLSSVLTQAWKEMEERVLGFGDLVCDSLGRRHMDLCPNCAFCSLKREQCQHIKNLKRVHCKTGSFKTYINPQISAQYQATGNKTGSPDTSEYYGIEIFRGLRMEYWCSQLATHGCEDPRVVLWLKAEYTAFQDGDAPSQVGSQQVLPPVLLLFLWPSFPSSQVCDTGGVQHPNYCAFKSHQCLQRSLYNQKVSHTICHRNETYRVLSEKEGEEEVQLWHERFLSLTRG</sequence>
<dbReference type="GO" id="GO:0001669">
    <property type="term" value="C:acrosomal vesicle"/>
    <property type="evidence" value="ECO:0007669"/>
    <property type="project" value="UniProtKB-SubCell"/>
</dbReference>
<accession>A0A7L0D3R6</accession>
<evidence type="ECO:0000313" key="12">
    <source>
        <dbReference type="Proteomes" id="UP000545435"/>
    </source>
</evidence>
<keyword evidence="5" id="KW-0968">Cytoplasmic vesicle</keyword>